<reference evidence="2" key="2">
    <citation type="journal article" date="2023" name="Nat. Commun.">
        <title>Cultivation of marine bacteria of the SAR202 clade.</title>
        <authorList>
            <person name="Lim Y."/>
            <person name="Seo J.H."/>
            <person name="Giovannoni S.J."/>
            <person name="Kang I."/>
            <person name="Cho J.C."/>
        </authorList>
    </citation>
    <scope>NUCLEOTIDE SEQUENCE</scope>
    <source>
        <strain evidence="2">JH1073</strain>
    </source>
</reference>
<dbReference type="Pfam" id="PF10094">
    <property type="entry name" value="DUF2332"/>
    <property type="match status" value="1"/>
</dbReference>
<keyword evidence="3" id="KW-1185">Reference proteome</keyword>
<evidence type="ECO:0000313" key="2">
    <source>
        <dbReference type="EMBL" id="WFG39053.1"/>
    </source>
</evidence>
<organism evidence="2 3">
    <name type="scientific">Candidatus Lucifugimonas marina</name>
    <dbReference type="NCBI Taxonomy" id="3038979"/>
    <lineage>
        <taxon>Bacteria</taxon>
        <taxon>Bacillati</taxon>
        <taxon>Chloroflexota</taxon>
        <taxon>Dehalococcoidia</taxon>
        <taxon>SAR202 cluster</taxon>
        <taxon>Candidatus Lucifugimonadales</taxon>
        <taxon>Candidatus Lucifugimonadaceae</taxon>
        <taxon>Candidatus Lucifugimonas</taxon>
    </lineage>
</organism>
<dbReference type="EMBL" id="CP046147">
    <property type="protein sequence ID" value="WFG39053.1"/>
    <property type="molecule type" value="Genomic_DNA"/>
</dbReference>
<evidence type="ECO:0000313" key="4">
    <source>
        <dbReference type="Proteomes" id="UP001321249"/>
    </source>
</evidence>
<accession>A0AAJ6CS98</accession>
<dbReference type="AlphaFoldDB" id="A0AAJ6CS98"/>
<dbReference type="Proteomes" id="UP001219901">
    <property type="component" value="Chromosome"/>
</dbReference>
<evidence type="ECO:0000313" key="3">
    <source>
        <dbReference type="Proteomes" id="UP001219901"/>
    </source>
</evidence>
<dbReference type="InterPro" id="IPR011200">
    <property type="entry name" value="UCP012608"/>
</dbReference>
<reference evidence="3 4" key="1">
    <citation type="submission" date="2019-11" db="EMBL/GenBank/DDBJ databases">
        <authorList>
            <person name="Cho J.-C."/>
        </authorList>
    </citation>
    <scope>NUCLEOTIDE SEQUENCE [LARGE SCALE GENOMIC DNA]</scope>
    <source>
        <strain evidence="2 3">JH1073</strain>
        <strain evidence="1 4">JH702</strain>
    </source>
</reference>
<reference evidence="3" key="3">
    <citation type="submission" date="2023-06" db="EMBL/GenBank/DDBJ databases">
        <title>Pangenomics reveal diversification of enzyme families and niche specialization in globally abundant SAR202 bacteria.</title>
        <authorList>
            <person name="Saw J.H.W."/>
        </authorList>
    </citation>
    <scope>NUCLEOTIDE SEQUENCE [LARGE SCALE GENOMIC DNA]</scope>
    <source>
        <strain evidence="3">JH1073</strain>
    </source>
</reference>
<name>A0AAJ6CS98_9CHLR</name>
<sequence length="346" mass="39187">MGDLIDKFATRFREFGEIHIPEMSPFYAHLSLRIADDRELLEIALASGGGQPPPNLLFASIRFLLDRGANPDLLARYPVRFDTDIDPAVFDHFREFVFDHREQVEELLFTKPVQSNVVRRSAVLLTGLMRISSEVEHRPFVNIEIGASAGLTLLWEQYSYRYGDGPVVGNVKSDVEIETELRGSNPFDYSLDMPSVIDNLGIELDPISDADGSAMDWLRALIFPEHEDNRVLFDSTTKILKNSTPRLIHGDALVILPEMLADLPTDQPANIYHSHTLNQFSPEMRKRLDLLLRDASKGRLITRLGFEATPQGYSDLRLIKYENGVQNQDVVLANCEAHGRWIDWVG</sequence>
<dbReference type="Proteomes" id="UP001321249">
    <property type="component" value="Unassembled WGS sequence"/>
</dbReference>
<evidence type="ECO:0000313" key="1">
    <source>
        <dbReference type="EMBL" id="MDG0866228.1"/>
    </source>
</evidence>
<protein>
    <submittedName>
        <fullName evidence="2">DUF2332 family protein</fullName>
    </submittedName>
</protein>
<dbReference type="RefSeq" id="WP_342822353.1">
    <property type="nucleotide sequence ID" value="NZ_CP046146.1"/>
</dbReference>
<proteinExistence type="predicted"/>
<gene>
    <name evidence="1" type="ORF">GKO46_03975</name>
    <name evidence="2" type="ORF">GKO48_05285</name>
</gene>
<dbReference type="EMBL" id="WMBE01000001">
    <property type="protein sequence ID" value="MDG0866228.1"/>
    <property type="molecule type" value="Genomic_DNA"/>
</dbReference>